<reference evidence="6" key="1">
    <citation type="submission" date="2016-10" db="EMBL/GenBank/DDBJ databases">
        <authorList>
            <person name="Varghese N."/>
            <person name="Submissions S."/>
        </authorList>
    </citation>
    <scope>NUCLEOTIDE SEQUENCE [LARGE SCALE GENOMIC DNA]</scope>
    <source>
        <strain evidence="6">DSM 45413</strain>
    </source>
</reference>
<dbReference type="EMBL" id="FOEE01000009">
    <property type="protein sequence ID" value="SEP07083.1"/>
    <property type="molecule type" value="Genomic_DNA"/>
</dbReference>
<evidence type="ECO:0000313" key="6">
    <source>
        <dbReference type="Proteomes" id="UP000198960"/>
    </source>
</evidence>
<name>A0A1H8UVQ2_9ACTN</name>
<dbReference type="GO" id="GO:0047617">
    <property type="term" value="F:fatty acyl-CoA hydrolase activity"/>
    <property type="evidence" value="ECO:0007669"/>
    <property type="project" value="InterPro"/>
</dbReference>
<dbReference type="InterPro" id="IPR042171">
    <property type="entry name" value="Acyl-CoA_hotdog"/>
</dbReference>
<dbReference type="Proteomes" id="UP000198960">
    <property type="component" value="Unassembled WGS sequence"/>
</dbReference>
<evidence type="ECO:0000256" key="1">
    <source>
        <dbReference type="ARBA" id="ARBA00006538"/>
    </source>
</evidence>
<dbReference type="GO" id="GO:0009062">
    <property type="term" value="P:fatty acid catabolic process"/>
    <property type="evidence" value="ECO:0007669"/>
    <property type="project" value="TreeGrafter"/>
</dbReference>
<dbReference type="InterPro" id="IPR049450">
    <property type="entry name" value="ACOT8-like_C"/>
</dbReference>
<comment type="similarity">
    <text evidence="1">Belongs to the C/M/P thioester hydrolase family.</text>
</comment>
<dbReference type="InterPro" id="IPR003703">
    <property type="entry name" value="Acyl_CoA_thio"/>
</dbReference>
<keyword evidence="2" id="KW-0378">Hydrolase</keyword>
<dbReference type="Pfam" id="PF20789">
    <property type="entry name" value="4HBT_3C"/>
    <property type="match status" value="1"/>
</dbReference>
<feature type="domain" description="Acyl-CoA thioesterase-like N-terminal HotDog" evidence="3">
    <location>
        <begin position="32"/>
        <end position="106"/>
    </location>
</feature>
<dbReference type="CDD" id="cd03444">
    <property type="entry name" value="Thioesterase_II_repeat1"/>
    <property type="match status" value="1"/>
</dbReference>
<dbReference type="STRING" id="673521.SAMN05660991_03123"/>
<dbReference type="CDD" id="cd03445">
    <property type="entry name" value="Thioesterase_II_repeat2"/>
    <property type="match status" value="1"/>
</dbReference>
<proteinExistence type="inferred from homology"/>
<dbReference type="PANTHER" id="PTHR11066:SF34">
    <property type="entry name" value="ACYL-COENZYME A THIOESTERASE 8"/>
    <property type="match status" value="1"/>
</dbReference>
<gene>
    <name evidence="5" type="ORF">SAMN05660991_03123</name>
</gene>
<dbReference type="GO" id="GO:0006637">
    <property type="term" value="P:acyl-CoA metabolic process"/>
    <property type="evidence" value="ECO:0007669"/>
    <property type="project" value="InterPro"/>
</dbReference>
<dbReference type="InterPro" id="IPR029069">
    <property type="entry name" value="HotDog_dom_sf"/>
</dbReference>
<dbReference type="Gene3D" id="2.40.160.210">
    <property type="entry name" value="Acyl-CoA thioesterase, double hotdog domain"/>
    <property type="match status" value="1"/>
</dbReference>
<dbReference type="AlphaFoldDB" id="A0A1H8UVQ2"/>
<evidence type="ECO:0000256" key="2">
    <source>
        <dbReference type="ARBA" id="ARBA00022801"/>
    </source>
</evidence>
<protein>
    <submittedName>
        <fullName evidence="5">Acyl-CoA thioesterase-2</fullName>
    </submittedName>
</protein>
<dbReference type="RefSeq" id="WP_091945236.1">
    <property type="nucleotide sequence ID" value="NZ_FOEE01000009.1"/>
</dbReference>
<evidence type="ECO:0000313" key="5">
    <source>
        <dbReference type="EMBL" id="SEP07083.1"/>
    </source>
</evidence>
<sequence>MSEPTLLDLLTLEQTGPDRFRAAAGPTVEIPHLYGGRVAAQALVAAGRTVPTGWLPHSLHAYFLRAGRSDVPTEFQVINDRDGRSYSARRVEARQDGELLFQMLTSLGSDTSSGPDWPPPAAHDPAAPTGLEVFNAPHLPSIETRVAAFHDQWGMPTHLWHRLTIPFPDDPLLHLAGLTYVSDSYNGFGSGPGQPASGVGASLDHAMWFRRPVRLDHWFSVAFEPTSVGSGRGLYRGTIRQDDTVVADLDQEIVYRHPRM</sequence>
<accession>A0A1H8UVQ2</accession>
<dbReference type="Pfam" id="PF13622">
    <property type="entry name" value="4HBT_3"/>
    <property type="match status" value="1"/>
</dbReference>
<dbReference type="SUPFAM" id="SSF54637">
    <property type="entry name" value="Thioesterase/thiol ester dehydrase-isomerase"/>
    <property type="match status" value="2"/>
</dbReference>
<dbReference type="OrthoDB" id="9781019at2"/>
<dbReference type="InterPro" id="IPR049449">
    <property type="entry name" value="TesB_ACOT8-like_N"/>
</dbReference>
<feature type="domain" description="Acyl-CoA thioesterase-like C-terminal" evidence="4">
    <location>
        <begin position="141"/>
        <end position="254"/>
    </location>
</feature>
<organism evidence="5 6">
    <name type="scientific">Trujillonella endophytica</name>
    <dbReference type="NCBI Taxonomy" id="673521"/>
    <lineage>
        <taxon>Bacteria</taxon>
        <taxon>Bacillati</taxon>
        <taxon>Actinomycetota</taxon>
        <taxon>Actinomycetes</taxon>
        <taxon>Geodermatophilales</taxon>
        <taxon>Geodermatophilaceae</taxon>
        <taxon>Trujillonella</taxon>
    </lineage>
</organism>
<evidence type="ECO:0000259" key="4">
    <source>
        <dbReference type="Pfam" id="PF20789"/>
    </source>
</evidence>
<keyword evidence="6" id="KW-1185">Reference proteome</keyword>
<evidence type="ECO:0000259" key="3">
    <source>
        <dbReference type="Pfam" id="PF13622"/>
    </source>
</evidence>
<dbReference type="PANTHER" id="PTHR11066">
    <property type="entry name" value="ACYL-COA THIOESTERASE"/>
    <property type="match status" value="1"/>
</dbReference>